<dbReference type="Pfam" id="PF10716">
    <property type="entry name" value="NdhL"/>
    <property type="match status" value="1"/>
</dbReference>
<comment type="subunit">
    <text evidence="13">NDH-1 can be composed of about 15 different subunits; different subcomplexes with different compositions have been identified which probably have different functions.</text>
</comment>
<comment type="catalytic activity">
    <reaction evidence="12 13">
        <text>a plastoquinone + NADH + (n+1) H(+)(in) = a plastoquinol + NAD(+) + n H(+)(out)</text>
        <dbReference type="Rhea" id="RHEA:42608"/>
        <dbReference type="Rhea" id="RHEA-COMP:9561"/>
        <dbReference type="Rhea" id="RHEA-COMP:9562"/>
        <dbReference type="ChEBI" id="CHEBI:15378"/>
        <dbReference type="ChEBI" id="CHEBI:17757"/>
        <dbReference type="ChEBI" id="CHEBI:57540"/>
        <dbReference type="ChEBI" id="CHEBI:57945"/>
        <dbReference type="ChEBI" id="CHEBI:62192"/>
    </reaction>
</comment>
<comment type="subcellular location">
    <subcellularLocation>
        <location evidence="13">Cellular thylakoid membrane</location>
        <topology evidence="13">Multi-pass membrane protein</topology>
    </subcellularLocation>
    <subcellularLocation>
        <location evidence="1">Membrane</location>
        <topology evidence="1">Multi-pass membrane protein</topology>
    </subcellularLocation>
</comment>
<keyword evidence="5 13" id="KW-0618">Plastoquinone</keyword>
<reference evidence="14 15" key="1">
    <citation type="journal article" date="2010" name="Nature">
        <title>Metabolic streamlining in an open-ocean nitrogen-fixing cyanobacterium.</title>
        <authorList>
            <person name="Tripp H.J."/>
            <person name="Bench S.R."/>
            <person name="Turk K.A."/>
            <person name="Foster R.A."/>
            <person name="Desany B.A."/>
            <person name="Niazi F."/>
            <person name="Affourtit J.P."/>
            <person name="Zehr J.P."/>
        </authorList>
    </citation>
    <scope>NUCLEOTIDE SEQUENCE [LARGE SCALE GENOMIC DNA]</scope>
    <source>
        <strain evidence="15">ALOHA</strain>
    </source>
</reference>
<keyword evidence="7 13" id="KW-1133">Transmembrane helix</keyword>
<keyword evidence="8 13" id="KW-0520">NAD</keyword>
<keyword evidence="6 13" id="KW-1278">Translocase</keyword>
<dbReference type="GO" id="GO:0016655">
    <property type="term" value="F:oxidoreductase activity, acting on NAD(P)H, quinone or similar compound as acceptor"/>
    <property type="evidence" value="ECO:0007669"/>
    <property type="project" value="UniProtKB-UniRule"/>
</dbReference>
<dbReference type="HOGENOM" id="CLU_171077_0_0_3"/>
<sequence length="95" mass="11210">MEDEVIINLIIMNIADIFTVFSWDTLLAALTYLVISVSYLLIVPGLIYIYLKSRWYVASSIERTFMYSLMFFFFPGVLLLSPFLNFRPKRRQLNI</sequence>
<evidence type="ECO:0000256" key="1">
    <source>
        <dbReference type="ARBA" id="ARBA00004141"/>
    </source>
</evidence>
<dbReference type="Proteomes" id="UP000001405">
    <property type="component" value="Chromosome"/>
</dbReference>
<keyword evidence="3 13" id="KW-0874">Quinone</keyword>
<keyword evidence="15" id="KW-1185">Reference proteome</keyword>
<feature type="transmembrane region" description="Helical" evidence="13">
    <location>
        <begin position="65"/>
        <end position="86"/>
    </location>
</feature>
<evidence type="ECO:0000256" key="5">
    <source>
        <dbReference type="ARBA" id="ARBA00022957"/>
    </source>
</evidence>
<evidence type="ECO:0000256" key="2">
    <source>
        <dbReference type="ARBA" id="ARBA00022692"/>
    </source>
</evidence>
<dbReference type="PANTHER" id="PTHR36727">
    <property type="entry name" value="NAD(P)H-QUINONE OXIDOREDUCTASE SUBUNIT L, CHLOROPLASTIC"/>
    <property type="match status" value="1"/>
</dbReference>
<feature type="transmembrane region" description="Helical" evidence="13">
    <location>
        <begin position="6"/>
        <end position="23"/>
    </location>
</feature>
<keyword evidence="9 13" id="KW-0793">Thylakoid</keyword>
<dbReference type="AlphaFoldDB" id="D3EQN4"/>
<dbReference type="PANTHER" id="PTHR36727:SF2">
    <property type="entry name" value="NAD(P)H-QUINONE OXIDOREDUCTASE SUBUNIT L, CHLOROPLASTIC"/>
    <property type="match status" value="1"/>
</dbReference>
<keyword evidence="4 13" id="KW-0521">NADP</keyword>
<dbReference type="GO" id="GO:0048038">
    <property type="term" value="F:quinone binding"/>
    <property type="evidence" value="ECO:0007669"/>
    <property type="project" value="UniProtKB-KW"/>
</dbReference>
<accession>D3EQN4</accession>
<dbReference type="KEGG" id="cyu:UCYN_11120"/>
<keyword evidence="13" id="KW-0813">Transport</keyword>
<dbReference type="InterPro" id="IPR019654">
    <property type="entry name" value="NADH-quinone_OxRdatse_su_L"/>
</dbReference>
<evidence type="ECO:0000313" key="14">
    <source>
        <dbReference type="EMBL" id="ADB95784.1"/>
    </source>
</evidence>
<comment type="caution">
    <text evidence="13">Lacks conserved residue(s) required for the propagation of feature annotation.</text>
</comment>
<evidence type="ECO:0000256" key="6">
    <source>
        <dbReference type="ARBA" id="ARBA00022967"/>
    </source>
</evidence>
<dbReference type="STRING" id="1453429.UCYN_11120"/>
<evidence type="ECO:0000256" key="4">
    <source>
        <dbReference type="ARBA" id="ARBA00022857"/>
    </source>
</evidence>
<gene>
    <name evidence="13" type="primary">ndhL</name>
    <name evidence="14" type="ordered locus">UCYN_11120</name>
</gene>
<organism evidence="15">
    <name type="scientific">Atelocyanobacterium thalassa (isolate ALOHA)</name>
    <dbReference type="NCBI Taxonomy" id="1453429"/>
    <lineage>
        <taxon>Bacteria</taxon>
        <taxon>Bacillati</taxon>
        <taxon>Cyanobacteriota</taxon>
        <taxon>Cyanophyceae</taxon>
        <taxon>Oscillatoriophycideae</taxon>
        <taxon>Chroococcales</taxon>
        <taxon>Aphanothecaceae</taxon>
        <taxon>Candidatus Atelocyanobacterium</taxon>
        <taxon>Candidatus Atelocyanobacterium thalassae</taxon>
    </lineage>
</organism>
<evidence type="ECO:0000256" key="9">
    <source>
        <dbReference type="ARBA" id="ARBA00023078"/>
    </source>
</evidence>
<name>D3EQN4_ATETH</name>
<dbReference type="HAMAP" id="MF_01355">
    <property type="entry name" value="NDH1_NDH1L"/>
    <property type="match status" value="1"/>
</dbReference>
<comment type="catalytic activity">
    <reaction evidence="11 13">
        <text>a plastoquinone + NADPH + (n+1) H(+)(in) = a plastoquinol + NADP(+) + n H(+)(out)</text>
        <dbReference type="Rhea" id="RHEA:42612"/>
        <dbReference type="Rhea" id="RHEA-COMP:9561"/>
        <dbReference type="Rhea" id="RHEA-COMP:9562"/>
        <dbReference type="ChEBI" id="CHEBI:15378"/>
        <dbReference type="ChEBI" id="CHEBI:17757"/>
        <dbReference type="ChEBI" id="CHEBI:57783"/>
        <dbReference type="ChEBI" id="CHEBI:58349"/>
        <dbReference type="ChEBI" id="CHEBI:62192"/>
    </reaction>
</comment>
<dbReference type="EC" id="7.1.1.-" evidence="13"/>
<evidence type="ECO:0000256" key="10">
    <source>
        <dbReference type="ARBA" id="ARBA00023136"/>
    </source>
</evidence>
<evidence type="ECO:0000256" key="13">
    <source>
        <dbReference type="HAMAP-Rule" id="MF_01355"/>
    </source>
</evidence>
<evidence type="ECO:0000313" key="15">
    <source>
        <dbReference type="Proteomes" id="UP000001405"/>
    </source>
</evidence>
<evidence type="ECO:0000256" key="11">
    <source>
        <dbReference type="ARBA" id="ARBA00047726"/>
    </source>
</evidence>
<comment type="similarity">
    <text evidence="13">Belongs to the complex I NdhL subunit family.</text>
</comment>
<protein>
    <recommendedName>
        <fullName evidence="13">NAD(P)H-quinone oxidoreductase subunit L</fullName>
        <ecNumber evidence="13">7.1.1.-</ecNumber>
    </recommendedName>
    <alternativeName>
        <fullName evidence="13">NAD(P)H dehydrogenase I subunit L</fullName>
        <shortName evidence="13">NDH-1 subunit L</shortName>
        <shortName evidence="13">NDH-L</shortName>
    </alternativeName>
</protein>
<evidence type="ECO:0000256" key="3">
    <source>
        <dbReference type="ARBA" id="ARBA00022719"/>
    </source>
</evidence>
<dbReference type="GO" id="GO:0031676">
    <property type="term" value="C:plasma membrane-derived thylakoid membrane"/>
    <property type="evidence" value="ECO:0007669"/>
    <property type="project" value="UniProtKB-SubCell"/>
</dbReference>
<proteinExistence type="inferred from homology"/>
<evidence type="ECO:0000256" key="7">
    <source>
        <dbReference type="ARBA" id="ARBA00022989"/>
    </source>
</evidence>
<feature type="transmembrane region" description="Helical" evidence="13">
    <location>
        <begin position="30"/>
        <end position="50"/>
    </location>
</feature>
<evidence type="ECO:0000256" key="12">
    <source>
        <dbReference type="ARBA" id="ARBA00048026"/>
    </source>
</evidence>
<keyword evidence="10 13" id="KW-0472">Membrane</keyword>
<evidence type="ECO:0000256" key="8">
    <source>
        <dbReference type="ARBA" id="ARBA00023027"/>
    </source>
</evidence>
<dbReference type="EMBL" id="CP001842">
    <property type="protein sequence ID" value="ADB95784.1"/>
    <property type="molecule type" value="Genomic_DNA"/>
</dbReference>
<keyword evidence="2 13" id="KW-0812">Transmembrane</keyword>
<comment type="function">
    <text evidence="13">NDH-1 shuttles electrons from an unknown electron donor, via FMN and iron-sulfur (Fe-S) centers, to quinones in the respiratory and/or the photosynthetic chain. The immediate electron acceptor for the enzyme in this species is believed to be plastoquinone. Couples the redox reaction to proton translocation, and thus conserves the redox energy in a proton gradient. Cyanobacterial NDH-1 also plays a role in inorganic carbon-concentration.</text>
</comment>